<dbReference type="InterPro" id="IPR016197">
    <property type="entry name" value="Chromo-like_dom_sf"/>
</dbReference>
<dbReference type="EMBL" id="JBIMZQ010000027">
    <property type="protein sequence ID" value="KAL3663446.1"/>
    <property type="molecule type" value="Genomic_DNA"/>
</dbReference>
<organism evidence="2 3">
    <name type="scientific">Phytophthora oleae</name>
    <dbReference type="NCBI Taxonomy" id="2107226"/>
    <lineage>
        <taxon>Eukaryota</taxon>
        <taxon>Sar</taxon>
        <taxon>Stramenopiles</taxon>
        <taxon>Oomycota</taxon>
        <taxon>Peronosporomycetes</taxon>
        <taxon>Peronosporales</taxon>
        <taxon>Peronosporaceae</taxon>
        <taxon>Phytophthora</taxon>
    </lineage>
</organism>
<evidence type="ECO:0000313" key="3">
    <source>
        <dbReference type="Proteomes" id="UP001632037"/>
    </source>
</evidence>
<gene>
    <name evidence="2" type="ORF">V7S43_011336</name>
</gene>
<dbReference type="AlphaFoldDB" id="A0ABD3FCL7"/>
<dbReference type="Gene3D" id="2.40.50.40">
    <property type="match status" value="1"/>
</dbReference>
<feature type="compositionally biased region" description="Basic and acidic residues" evidence="1">
    <location>
        <begin position="78"/>
        <end position="87"/>
    </location>
</feature>
<sequence>MTSKPVKTRGKARLASTKKKSRAVVASDSEQSEGGDLYEVQSIVEEKNGQFFVKYDSDENTWEPECNLKPQMVKRFRSAEQRMRNDTPRTSTDLIDEPPAPSSTSSTESMANTCDDSVTSPIGAH</sequence>
<dbReference type="CDD" id="cd00024">
    <property type="entry name" value="CD_CSD"/>
    <property type="match status" value="1"/>
</dbReference>
<evidence type="ECO:0000256" key="1">
    <source>
        <dbReference type="SAM" id="MobiDB-lite"/>
    </source>
</evidence>
<feature type="compositionally biased region" description="Polar residues" evidence="1">
    <location>
        <begin position="110"/>
        <end position="125"/>
    </location>
</feature>
<evidence type="ECO:0000313" key="2">
    <source>
        <dbReference type="EMBL" id="KAL3663446.1"/>
    </source>
</evidence>
<feature type="compositionally biased region" description="Basic residues" evidence="1">
    <location>
        <begin position="1"/>
        <end position="22"/>
    </location>
</feature>
<comment type="caution">
    <text evidence="2">The sequence shown here is derived from an EMBL/GenBank/DDBJ whole genome shotgun (WGS) entry which is preliminary data.</text>
</comment>
<keyword evidence="3" id="KW-1185">Reference proteome</keyword>
<feature type="region of interest" description="Disordered" evidence="1">
    <location>
        <begin position="78"/>
        <end position="125"/>
    </location>
</feature>
<proteinExistence type="predicted"/>
<feature type="non-terminal residue" evidence="2">
    <location>
        <position position="125"/>
    </location>
</feature>
<dbReference type="SUPFAM" id="SSF54160">
    <property type="entry name" value="Chromo domain-like"/>
    <property type="match status" value="1"/>
</dbReference>
<accession>A0ABD3FCL7</accession>
<protein>
    <recommendedName>
        <fullName evidence="4">Chromo domain-containing protein</fullName>
    </recommendedName>
</protein>
<evidence type="ECO:0008006" key="4">
    <source>
        <dbReference type="Google" id="ProtNLM"/>
    </source>
</evidence>
<name>A0ABD3FCL7_9STRA</name>
<dbReference type="Proteomes" id="UP001632037">
    <property type="component" value="Unassembled WGS sequence"/>
</dbReference>
<reference evidence="2 3" key="1">
    <citation type="submission" date="2024-09" db="EMBL/GenBank/DDBJ databases">
        <title>Genome sequencing and assembly of Phytophthora oleae, isolate VK10A, causative agent of rot of olive drupes.</title>
        <authorList>
            <person name="Conti Taguali S."/>
            <person name="Riolo M."/>
            <person name="La Spada F."/>
            <person name="Cacciola S.O."/>
            <person name="Dionisio G."/>
        </authorList>
    </citation>
    <scope>NUCLEOTIDE SEQUENCE [LARGE SCALE GENOMIC DNA]</scope>
    <source>
        <strain evidence="2 3">VK10A</strain>
    </source>
</reference>
<feature type="region of interest" description="Disordered" evidence="1">
    <location>
        <begin position="1"/>
        <end position="35"/>
    </location>
</feature>